<dbReference type="AlphaFoldDB" id="A0A6A3AKN4"/>
<reference evidence="2" key="1">
    <citation type="submission" date="2019-09" db="EMBL/GenBank/DDBJ databases">
        <title>Draft genome information of white flower Hibiscus syriacus.</title>
        <authorList>
            <person name="Kim Y.-M."/>
        </authorList>
    </citation>
    <scope>NUCLEOTIDE SEQUENCE [LARGE SCALE GENOMIC DNA]</scope>
    <source>
        <strain evidence="2">YM2019G1</strain>
    </source>
</reference>
<accession>A0A6A3AKN4</accession>
<organism evidence="2 3">
    <name type="scientific">Hibiscus syriacus</name>
    <name type="common">Rose of Sharon</name>
    <dbReference type="NCBI Taxonomy" id="106335"/>
    <lineage>
        <taxon>Eukaryota</taxon>
        <taxon>Viridiplantae</taxon>
        <taxon>Streptophyta</taxon>
        <taxon>Embryophyta</taxon>
        <taxon>Tracheophyta</taxon>
        <taxon>Spermatophyta</taxon>
        <taxon>Magnoliopsida</taxon>
        <taxon>eudicotyledons</taxon>
        <taxon>Gunneridae</taxon>
        <taxon>Pentapetalae</taxon>
        <taxon>rosids</taxon>
        <taxon>malvids</taxon>
        <taxon>Malvales</taxon>
        <taxon>Malvaceae</taxon>
        <taxon>Malvoideae</taxon>
        <taxon>Hibiscus</taxon>
    </lineage>
</organism>
<comment type="caution">
    <text evidence="2">The sequence shown here is derived from an EMBL/GenBank/DDBJ whole genome shotgun (WGS) entry which is preliminary data.</text>
</comment>
<dbReference type="Proteomes" id="UP000436088">
    <property type="component" value="Unassembled WGS sequence"/>
</dbReference>
<proteinExistence type="predicted"/>
<sequence>MVALFKAAAFGVEVGDVPGDPLMEDGVRAPVGEAPTVGEPAGDIGGAGGEEAGEDSGAEEGVVAVDGGEAVGVAVGDVVGETLGAGVGEEDRGDLVGAELGACPRAQLTMRAKRTKQAKVFAIVEF</sequence>
<gene>
    <name evidence="2" type="ORF">F3Y22_tig00110457pilonHSYRG00204</name>
</gene>
<feature type="region of interest" description="Disordered" evidence="1">
    <location>
        <begin position="21"/>
        <end position="60"/>
    </location>
</feature>
<evidence type="ECO:0000313" key="2">
    <source>
        <dbReference type="EMBL" id="KAE8704433.1"/>
    </source>
</evidence>
<name>A0A6A3AKN4_HIBSY</name>
<protein>
    <submittedName>
        <fullName evidence="2">Uncharacterized protein</fullName>
    </submittedName>
</protein>
<evidence type="ECO:0000313" key="3">
    <source>
        <dbReference type="Proteomes" id="UP000436088"/>
    </source>
</evidence>
<evidence type="ECO:0000256" key="1">
    <source>
        <dbReference type="SAM" id="MobiDB-lite"/>
    </source>
</evidence>
<dbReference type="EMBL" id="VEPZ02000993">
    <property type="protein sequence ID" value="KAE8704433.1"/>
    <property type="molecule type" value="Genomic_DNA"/>
</dbReference>
<keyword evidence="3" id="KW-1185">Reference proteome</keyword>